<evidence type="ECO:0000256" key="1">
    <source>
        <dbReference type="ARBA" id="ARBA00023117"/>
    </source>
</evidence>
<dbReference type="InterPro" id="IPR036427">
    <property type="entry name" value="Bromodomain-like_sf"/>
</dbReference>
<feature type="compositionally biased region" description="Polar residues" evidence="3">
    <location>
        <begin position="271"/>
        <end position="296"/>
    </location>
</feature>
<evidence type="ECO:0000256" key="3">
    <source>
        <dbReference type="SAM" id="MobiDB-lite"/>
    </source>
</evidence>
<dbReference type="EMBL" id="GIBP01002292">
    <property type="protein sequence ID" value="NDV31261.1"/>
    <property type="molecule type" value="Transcribed_RNA"/>
</dbReference>
<dbReference type="SUPFAM" id="SSF47370">
    <property type="entry name" value="Bromodomain"/>
    <property type="match status" value="1"/>
</dbReference>
<reference evidence="5" key="1">
    <citation type="journal article" date="2020" name="J. Eukaryot. Microbiol.">
        <title>De novo Sequencing, Assembly and Annotation of the Transcriptome for the Free-Living Testate Amoeba Arcella intermedia.</title>
        <authorList>
            <person name="Ribeiro G.M."/>
            <person name="Porfirio-Sousa A.L."/>
            <person name="Maurer-Alcala X.X."/>
            <person name="Katz L.A."/>
            <person name="Lahr D.J.G."/>
        </authorList>
    </citation>
    <scope>NUCLEOTIDE SEQUENCE</scope>
</reference>
<keyword evidence="1 2" id="KW-0103">Bromodomain</keyword>
<sequence length="461" mass="52545">MHPPLTSIPEGNWYCPNCTKQQYLQNQRQQQASGHSNPHQILHNSPHQPHSTPPSAVHPQSHPSRTVQPRHNAVPPQNYHNQQQYAQFNQMQHQKYSGHQYPPQQTLNPRGGRRGRGRGRRGDNDREGGEVDSDEDYTEHNEEVPPQEPRSEQTRKRKRHALEMGGAHLRKPFSDCHKILLSLIDKAPLYLCEAELNPDYQHVGSCPLDLFSVGEKLVSDSYKSIEEFAVDVNSIWESVVRFYNNEGLLSKHAVELSAIFQEQLKQLKKTNGLNSSPIHRGNSRTLSPSIGNSPIDSQDKRRNSNPTIATPSPHYPKNHHNRPLPPLQNSTGIAGIKTDIPPQAISHPTHPSLVLHSYHHESLPPDVHDENAPDYDQYHPYNQRIPKHIRVTYLGQTMKADPYSLASLKSRLIPCYPELGQKAWQFQYVDEDGYNIDILDEKCFSIFLESSVPKDLRVVLE</sequence>
<feature type="domain" description="Bromo" evidence="4">
    <location>
        <begin position="198"/>
        <end position="250"/>
    </location>
</feature>
<evidence type="ECO:0000259" key="4">
    <source>
        <dbReference type="PROSITE" id="PS50014"/>
    </source>
</evidence>
<dbReference type="InterPro" id="IPR001487">
    <property type="entry name" value="Bromodomain"/>
</dbReference>
<dbReference type="AlphaFoldDB" id="A0A6B2L2X0"/>
<name>A0A6B2L2X0_9EUKA</name>
<feature type="region of interest" description="Disordered" evidence="3">
    <location>
        <begin position="271"/>
        <end position="350"/>
    </location>
</feature>
<dbReference type="InterPro" id="IPR013083">
    <property type="entry name" value="Znf_RING/FYVE/PHD"/>
</dbReference>
<dbReference type="CDD" id="cd04369">
    <property type="entry name" value="Bromodomain"/>
    <property type="match status" value="1"/>
</dbReference>
<dbReference type="PROSITE" id="PS50014">
    <property type="entry name" value="BROMODOMAIN_2"/>
    <property type="match status" value="1"/>
</dbReference>
<evidence type="ECO:0000313" key="5">
    <source>
        <dbReference type="EMBL" id="NDV31261.1"/>
    </source>
</evidence>
<accession>A0A6B2L2X0</accession>
<dbReference type="Gene3D" id="1.20.920.10">
    <property type="entry name" value="Bromodomain-like"/>
    <property type="match status" value="1"/>
</dbReference>
<feature type="compositionally biased region" description="Basic and acidic residues" evidence="3">
    <location>
        <begin position="138"/>
        <end position="154"/>
    </location>
</feature>
<feature type="compositionally biased region" description="Polar residues" evidence="3">
    <location>
        <begin position="32"/>
        <end position="54"/>
    </location>
</feature>
<dbReference type="SMART" id="SM00297">
    <property type="entry name" value="BROMO"/>
    <property type="match status" value="1"/>
</dbReference>
<dbReference type="Pfam" id="PF00439">
    <property type="entry name" value="Bromodomain"/>
    <property type="match status" value="1"/>
</dbReference>
<feature type="region of interest" description="Disordered" evidence="3">
    <location>
        <begin position="24"/>
        <end position="77"/>
    </location>
</feature>
<protein>
    <recommendedName>
        <fullName evidence="4">Bromo domain-containing protein</fullName>
    </recommendedName>
</protein>
<dbReference type="Gene3D" id="3.30.40.10">
    <property type="entry name" value="Zinc/RING finger domain, C3HC4 (zinc finger)"/>
    <property type="match status" value="1"/>
</dbReference>
<feature type="compositionally biased region" description="Basic and acidic residues" evidence="3">
    <location>
        <begin position="120"/>
        <end position="129"/>
    </location>
</feature>
<proteinExistence type="predicted"/>
<organism evidence="5">
    <name type="scientific">Arcella intermedia</name>
    <dbReference type="NCBI Taxonomy" id="1963864"/>
    <lineage>
        <taxon>Eukaryota</taxon>
        <taxon>Amoebozoa</taxon>
        <taxon>Tubulinea</taxon>
        <taxon>Elardia</taxon>
        <taxon>Arcellinida</taxon>
        <taxon>Sphaerothecina</taxon>
        <taxon>Arcellidae</taxon>
        <taxon>Arcella</taxon>
    </lineage>
</organism>
<evidence type="ECO:0000256" key="2">
    <source>
        <dbReference type="PROSITE-ProRule" id="PRU00035"/>
    </source>
</evidence>
<feature type="region of interest" description="Disordered" evidence="3">
    <location>
        <begin position="91"/>
        <end position="159"/>
    </location>
</feature>